<reference evidence="1 2" key="1">
    <citation type="submission" date="2017-08" db="EMBL/GenBank/DDBJ databases">
        <title>Identification and genetic characteristics of simultaneous BTEX- and naphthalene-degrading Paraburkholderia sp. BN5 isolated from petroleum-contaminated soil.</title>
        <authorList>
            <person name="Lee Y."/>
            <person name="Jeon C.O."/>
        </authorList>
    </citation>
    <scope>NUCLEOTIDE SEQUENCE [LARGE SCALE GENOMIC DNA]</scope>
    <source>
        <strain evidence="1 2">BN5</strain>
    </source>
</reference>
<dbReference type="AlphaFoldDB" id="A0A248VF47"/>
<evidence type="ECO:0008006" key="3">
    <source>
        <dbReference type="Google" id="ProtNLM"/>
    </source>
</evidence>
<protein>
    <recommendedName>
        <fullName evidence="3">TIGR04255 family protein</fullName>
    </recommendedName>
</protein>
<dbReference type="OrthoDB" id="9128512at2"/>
<dbReference type="KEGG" id="parb:CJU94_05065"/>
<proteinExistence type="predicted"/>
<dbReference type="NCBIfam" id="TIGR04255">
    <property type="entry name" value="sporadTIGR04255"/>
    <property type="match status" value="1"/>
</dbReference>
<dbReference type="InterPro" id="IPR026349">
    <property type="entry name" value="CHP04255"/>
</dbReference>
<organism evidence="1 2">
    <name type="scientific">Paraburkholderia aromaticivorans</name>
    <dbReference type="NCBI Taxonomy" id="2026199"/>
    <lineage>
        <taxon>Bacteria</taxon>
        <taxon>Pseudomonadati</taxon>
        <taxon>Pseudomonadota</taxon>
        <taxon>Betaproteobacteria</taxon>
        <taxon>Burkholderiales</taxon>
        <taxon>Burkholderiaceae</taxon>
        <taxon>Paraburkholderia</taxon>
    </lineage>
</organism>
<accession>A0A248VF47</accession>
<dbReference type="Proteomes" id="UP000215158">
    <property type="component" value="Chromosome 1"/>
</dbReference>
<dbReference type="RefSeq" id="WP_095417781.1">
    <property type="nucleotide sequence ID" value="NZ_CP022989.1"/>
</dbReference>
<evidence type="ECO:0000313" key="1">
    <source>
        <dbReference type="EMBL" id="ASV97588.1"/>
    </source>
</evidence>
<keyword evidence="2" id="KW-1185">Reference proteome</keyword>
<evidence type="ECO:0000313" key="2">
    <source>
        <dbReference type="Proteomes" id="UP000215158"/>
    </source>
</evidence>
<sequence length="271" mass="30433">MTDRSGILPHSPLLYALASVRFAPLPLLPSKIPEIHEQLRDATPLLQNVQQQTQLVMTHGATPIAESSTQAWLIMASDRSFGVQLGTEQVLFFARRYSRFAAFGEFITRCLGLLFEHMKFLDVTGTGVRYVDHIKPRQGETLADYVAEDFLTPPVPTFDPIGGVSQYIYGAGESQLRVRSVFSAEALSIPVDLIGLIATIQGPENPLILTKLQRDEMLLDMDSVLNFSQPRRQDLKEIEKTLDNLHKNANAFFRHDAVCTDFAFEVWRGEK</sequence>
<name>A0A248VF47_9BURK</name>
<gene>
    <name evidence="1" type="ORF">CJU94_05065</name>
</gene>
<dbReference type="EMBL" id="CP022989">
    <property type="protein sequence ID" value="ASV97588.1"/>
    <property type="molecule type" value="Genomic_DNA"/>
</dbReference>